<organism evidence="1">
    <name type="scientific">uncultured Caudovirales phage</name>
    <dbReference type="NCBI Taxonomy" id="2100421"/>
    <lineage>
        <taxon>Viruses</taxon>
        <taxon>Duplodnaviria</taxon>
        <taxon>Heunggongvirae</taxon>
        <taxon>Uroviricota</taxon>
        <taxon>Caudoviricetes</taxon>
        <taxon>Peduoviridae</taxon>
        <taxon>Maltschvirus</taxon>
        <taxon>Maltschvirus maltsch</taxon>
    </lineage>
</organism>
<evidence type="ECO:0000313" key="1">
    <source>
        <dbReference type="EMBL" id="CAB4126555.1"/>
    </source>
</evidence>
<sequence>MATHKIAKFPGYTVNLSIEPETDSIADHFATGDEDTDREIVRQIEDQWNCGNDWAWCLVKIVVTHDKFGLTETEFLGACSYASEDEFVKDAYFDDMTQECVNRMESTIAKIRAA</sequence>
<proteinExistence type="predicted"/>
<protein>
    <submittedName>
        <fullName evidence="1">Uncharacterized protein</fullName>
    </submittedName>
</protein>
<gene>
    <name evidence="1" type="ORF">UFOVP75_10</name>
</gene>
<accession>A0A6J5KZ53</accession>
<dbReference type="EMBL" id="LR796209">
    <property type="protein sequence ID" value="CAB4126555.1"/>
    <property type="molecule type" value="Genomic_DNA"/>
</dbReference>
<reference evidence="1" key="1">
    <citation type="submission" date="2020-04" db="EMBL/GenBank/DDBJ databases">
        <authorList>
            <person name="Chiriac C."/>
            <person name="Salcher M."/>
            <person name="Ghai R."/>
            <person name="Kavagutti S V."/>
        </authorList>
    </citation>
    <scope>NUCLEOTIDE SEQUENCE</scope>
</reference>
<name>A0A6J5KZ53_9CAUD</name>